<name>A0A9E9C998_9CYAN</name>
<dbReference type="EMBL" id="CP113797">
    <property type="protein sequence ID" value="WAL59312.1"/>
    <property type="molecule type" value="Genomic_DNA"/>
</dbReference>
<proteinExistence type="predicted"/>
<gene>
    <name evidence="2" type="ORF">OXH18_19365</name>
</gene>
<feature type="region of interest" description="Disordered" evidence="1">
    <location>
        <begin position="233"/>
        <end position="333"/>
    </location>
</feature>
<dbReference type="InterPro" id="IPR025569">
    <property type="entry name" value="DUF4335"/>
</dbReference>
<dbReference type="Pfam" id="PF14233">
    <property type="entry name" value="DUF4335"/>
    <property type="match status" value="1"/>
</dbReference>
<feature type="compositionally biased region" description="Low complexity" evidence="1">
    <location>
        <begin position="278"/>
        <end position="289"/>
    </location>
</feature>
<evidence type="ECO:0000313" key="2">
    <source>
        <dbReference type="EMBL" id="WAL59312.1"/>
    </source>
</evidence>
<dbReference type="Proteomes" id="UP001163152">
    <property type="component" value="Chromosome"/>
</dbReference>
<protein>
    <submittedName>
        <fullName evidence="2">DUF4335 domain-containing protein</fullName>
    </submittedName>
</protein>
<dbReference type="KEGG" id="tsin:OXH18_19365"/>
<reference evidence="2" key="1">
    <citation type="submission" date="2022-12" db="EMBL/GenBank/DDBJ databases">
        <title>Polyphasic identification of a Novel Hot-Spring Cyanobacterium Ocullathermofonsia sinensis gen nov. sp. nov. and Genomic Insights on its Adaptations to the Thermal Habitat.</title>
        <authorList>
            <person name="Daroch M."/>
            <person name="Tang J."/>
            <person name="Jiang Y."/>
        </authorList>
    </citation>
    <scope>NUCLEOTIDE SEQUENCE</scope>
    <source>
        <strain evidence="2">PKUAC-SCTA174</strain>
    </source>
</reference>
<evidence type="ECO:0000256" key="1">
    <source>
        <dbReference type="SAM" id="MobiDB-lite"/>
    </source>
</evidence>
<evidence type="ECO:0000313" key="3">
    <source>
        <dbReference type="Proteomes" id="UP001163152"/>
    </source>
</evidence>
<dbReference type="RefSeq" id="WP_268609100.1">
    <property type="nucleotide sequence ID" value="NZ_CP113797.1"/>
</dbReference>
<keyword evidence="3" id="KW-1185">Reference proteome</keyword>
<dbReference type="AlphaFoldDB" id="A0A9E9C998"/>
<sequence length="482" mass="51126">MATSVLRRYTPPTCTLEIAATGSVLSRWTDRTVLKNLRFQLSFDDPKLPLDQQTIVTGNRQQLEALCEAVETYVQSLLNQASSPFNILLAQASRQESSTMAATEFETAKLPSPPTSAATAGIYLKPKGRLTHDLCLGSLARHEGQGMVRLSTLQLFDLANALDEYRTESLTLPSLGRPAWLRSPAGWARVAAVVVLALGATGAVTKFVLDIAAPGSQVVAESGDREVDISTAQRSAPDSTLRTLPSPGIASSDLKLDPLFPPKPPVGAIQPEPVPSEATVGLPPTGVTTAPPPASGVESSPPTVEVPVAASSDPSQVVVVPSPTGDLSSDSPTSPFVDIPPEALSSAAVSPIATGEARSVEPTTITDVTQTGTSANPQIATNRSTAFDSVPQIAEVREYFSRTWEPPTELTQTLEYRLVLNTDGTIQRIIPLGEASERFVDRTSMPLMGDPFVTPLQDIPQLQVRLVLSPDGRVQAFPDGQL</sequence>
<accession>A0A9E9C998</accession>
<feature type="compositionally biased region" description="Polar residues" evidence="1">
    <location>
        <begin position="233"/>
        <end position="243"/>
    </location>
</feature>
<organism evidence="2 3">
    <name type="scientific">Thermocoleostomius sinensis A174</name>
    <dbReference type="NCBI Taxonomy" id="2016057"/>
    <lineage>
        <taxon>Bacteria</taxon>
        <taxon>Bacillati</taxon>
        <taxon>Cyanobacteriota</taxon>
        <taxon>Cyanophyceae</taxon>
        <taxon>Oculatellales</taxon>
        <taxon>Oculatellaceae</taxon>
        <taxon>Thermocoleostomius</taxon>
    </lineage>
</organism>
<feature type="compositionally biased region" description="Low complexity" evidence="1">
    <location>
        <begin position="297"/>
        <end position="323"/>
    </location>
</feature>